<reference evidence="1 2" key="1">
    <citation type="submission" date="2019-12" db="EMBL/GenBank/DDBJ databases">
        <title>Nocardia macrotermitis sp. nov. and Nocardia aurantia sp. nov., isolated from the gut of the fungus growing-termite Macrotermes natalensis.</title>
        <authorList>
            <person name="Christine B."/>
            <person name="Rene B."/>
        </authorList>
    </citation>
    <scope>NUCLEOTIDE SEQUENCE [LARGE SCALE GENOMIC DNA]</scope>
    <source>
        <strain evidence="1 2">DSM 102126</strain>
    </source>
</reference>
<dbReference type="EMBL" id="WUTW01000008">
    <property type="protein sequence ID" value="MXQ67699.1"/>
    <property type="molecule type" value="Genomic_DNA"/>
</dbReference>
<evidence type="ECO:0000313" key="2">
    <source>
        <dbReference type="Proteomes" id="UP000431901"/>
    </source>
</evidence>
<proteinExistence type="predicted"/>
<organism evidence="1 2">
    <name type="scientific">Actinomadura rayongensis</name>
    <dbReference type="NCBI Taxonomy" id="1429076"/>
    <lineage>
        <taxon>Bacteria</taxon>
        <taxon>Bacillati</taxon>
        <taxon>Actinomycetota</taxon>
        <taxon>Actinomycetes</taxon>
        <taxon>Streptosporangiales</taxon>
        <taxon>Thermomonosporaceae</taxon>
        <taxon>Actinomadura</taxon>
    </lineage>
</organism>
<evidence type="ECO:0000313" key="1">
    <source>
        <dbReference type="EMBL" id="MXQ67699.1"/>
    </source>
</evidence>
<accession>A0A6I4WA31</accession>
<comment type="caution">
    <text evidence="1">The sequence shown here is derived from an EMBL/GenBank/DDBJ whole genome shotgun (WGS) entry which is preliminary data.</text>
</comment>
<dbReference type="Gene3D" id="3.30.2000.30">
    <property type="match status" value="1"/>
</dbReference>
<protein>
    <submittedName>
        <fullName evidence="1">DUF3168 domain-containing protein</fullName>
    </submittedName>
</protein>
<dbReference type="Proteomes" id="UP000431901">
    <property type="component" value="Unassembled WGS sequence"/>
</dbReference>
<dbReference type="AlphaFoldDB" id="A0A6I4WA31"/>
<name>A0A6I4WA31_9ACTN</name>
<dbReference type="InterPro" id="IPR021508">
    <property type="entry name" value="Gp17-like"/>
</dbReference>
<dbReference type="RefSeq" id="WP_161105885.1">
    <property type="nucleotide sequence ID" value="NZ_JBHLYI010000011.1"/>
</dbReference>
<gene>
    <name evidence="1" type="ORF">GQ466_27140</name>
</gene>
<sequence>MTTPVPVAPRVVDTLRIVAAFLREDSEVSALLGGRVYTVLPRDKAFPLARLTRFGGTFTDSSAWLDRAELQLDIWADRQVQVSDAARCCVQALTQRLPGSRPGGVVTASRLATHAAELDPDYEPVKHRARLAVSVFAHP</sequence>
<dbReference type="InterPro" id="IPR053745">
    <property type="entry name" value="Viral_Tail_Comp_sf"/>
</dbReference>
<keyword evidence="2" id="KW-1185">Reference proteome</keyword>
<dbReference type="Pfam" id="PF11367">
    <property type="entry name" value="Tail_completion_gp17"/>
    <property type="match status" value="1"/>
</dbReference>